<dbReference type="PIRSF" id="PIRSF005047">
    <property type="entry name" value="UCP005047_YshC"/>
    <property type="match status" value="1"/>
</dbReference>
<organism evidence="5 6">
    <name type="scientific">Microvirga tunisiensis</name>
    <dbReference type="NCBI Taxonomy" id="2108360"/>
    <lineage>
        <taxon>Bacteria</taxon>
        <taxon>Pseudomonadati</taxon>
        <taxon>Pseudomonadota</taxon>
        <taxon>Alphaproteobacteria</taxon>
        <taxon>Hyphomicrobiales</taxon>
        <taxon>Methylobacteriaceae</taxon>
        <taxon>Microvirga</taxon>
    </lineage>
</organism>
<proteinExistence type="predicted"/>
<evidence type="ECO:0000313" key="5">
    <source>
        <dbReference type="EMBL" id="MPR30969.1"/>
    </source>
</evidence>
<dbReference type="GO" id="GO:0042578">
    <property type="term" value="F:phosphoric ester hydrolase activity"/>
    <property type="evidence" value="ECO:0007669"/>
    <property type="project" value="TreeGrafter"/>
</dbReference>
<evidence type="ECO:0000259" key="4">
    <source>
        <dbReference type="SMART" id="SM00483"/>
    </source>
</evidence>
<feature type="domain" description="Polymerase/histidinol phosphatase N-terminal" evidence="3">
    <location>
        <begin position="336"/>
        <end position="416"/>
    </location>
</feature>
<dbReference type="InterPro" id="IPR043519">
    <property type="entry name" value="NT_sf"/>
</dbReference>
<comment type="caution">
    <text evidence="5">The sequence shown here is derived from an EMBL/GenBank/DDBJ whole genome shotgun (WGS) entry which is preliminary data.</text>
</comment>
<name>A0A5N7MWU4_9HYPH</name>
<dbReference type="Pfam" id="PF14520">
    <property type="entry name" value="HHH_5"/>
    <property type="match status" value="1"/>
</dbReference>
<dbReference type="SUPFAM" id="SSF81301">
    <property type="entry name" value="Nucleotidyltransferase"/>
    <property type="match status" value="1"/>
</dbReference>
<accession>A0A5N7MWU4</accession>
<dbReference type="InterPro" id="IPR027421">
    <property type="entry name" value="DNA_pol_lamdba_lyase_dom_sf"/>
</dbReference>
<dbReference type="Pfam" id="PF14716">
    <property type="entry name" value="HHH_8"/>
    <property type="match status" value="1"/>
</dbReference>
<dbReference type="InterPro" id="IPR016195">
    <property type="entry name" value="Pol/histidinol_Pase-like"/>
</dbReference>
<dbReference type="Gene3D" id="1.10.150.20">
    <property type="entry name" value="5' to 3' exonuclease, C-terminal subdomain"/>
    <property type="match status" value="1"/>
</dbReference>
<protein>
    <submittedName>
        <fullName evidence="5">PHP domain-containing protein</fullName>
    </submittedName>
</protein>
<dbReference type="GO" id="GO:0071978">
    <property type="term" value="P:bacterial-type flagellum-dependent swarming motility"/>
    <property type="evidence" value="ECO:0007669"/>
    <property type="project" value="TreeGrafter"/>
</dbReference>
<dbReference type="Gene3D" id="1.10.150.110">
    <property type="entry name" value="DNA polymerase beta, N-terminal domain-like"/>
    <property type="match status" value="1"/>
</dbReference>
<keyword evidence="6" id="KW-1185">Reference proteome</keyword>
<keyword evidence="2" id="KW-0548">Nucleotidyltransferase</keyword>
<reference evidence="5 6" key="1">
    <citation type="journal article" date="2019" name="Syst. Appl. Microbiol.">
        <title>Microvirga tunisiensis sp. nov., a root nodule symbiotic bacterium isolated from Lupinus micranthus and L. luteus grown in Northern Tunisia.</title>
        <authorList>
            <person name="Msaddak A."/>
            <person name="Rejili M."/>
            <person name="Duran D."/>
            <person name="Mars M."/>
            <person name="Palacios J.M."/>
            <person name="Ruiz-Argueso T."/>
            <person name="Rey L."/>
            <person name="Imperial J."/>
        </authorList>
    </citation>
    <scope>NUCLEOTIDE SEQUENCE [LARGE SCALE GENOMIC DNA]</scope>
    <source>
        <strain evidence="5 6">Lmie10</strain>
    </source>
</reference>
<dbReference type="Gene3D" id="3.30.210.10">
    <property type="entry name" value="DNA polymerase, thumb domain"/>
    <property type="match status" value="1"/>
</dbReference>
<dbReference type="RefSeq" id="WP_152718036.1">
    <property type="nucleotide sequence ID" value="NZ_VOSJ01000539.1"/>
</dbReference>
<dbReference type="InterPro" id="IPR004013">
    <property type="entry name" value="PHP_dom"/>
</dbReference>
<evidence type="ECO:0000256" key="2">
    <source>
        <dbReference type="ARBA" id="ARBA00022695"/>
    </source>
</evidence>
<sequence length="580" mass="64214">MDREPTSSPPLAMAAQASKGLDAPAVARLLVEIGQRLVLAGENPYKARSYTRAAESLLLLSEPLEQVIGAGQLQEIPGVGAALSETIQRLHRDSITPRLEALRAEVPAGVLELLAIPGLRPQKVLDLYRKLGITSIDELEAACRQDQLKATKGFGPAFQDKVLAGIELMRRSHGQRLIHRAGEHLSTLEANLRRSHPELTRIVPAGEFRRGSELVSDLALVAETPAHAGIEVVGLSEEARVWLTDRRHYGVALVLATGSSKHIDELRSVAERRGLRLDERGLYRGKHLVDCLDEKDVYAALDLPFIEPELREGRGEIALAVARRLPHLVADQDIRGLLHCHTDFSDGSNTLQEMAEATRAKGHEYFGVADHSKTASYAGGLSVERVAHQHKLADELNARYQGRFRILKGIESDILEDGSLDYPDEVLARFDFVVASVHSRFRLDAKTQTERIIRAVSNPFTTILGHMTGRLLRRREGYQIDIETVLEACARHEVAVEINAHPSRLDLDWRWHQRALELGCMFSINPDAHSIDELDLTSWGVLMARKGGIPPHRVLNCLGRDELVGYLTRRAMPLNGVSAS</sequence>
<dbReference type="InterPro" id="IPR002054">
    <property type="entry name" value="DNA-dir_DNA_pol_X"/>
</dbReference>
<evidence type="ECO:0000313" key="6">
    <source>
        <dbReference type="Proteomes" id="UP000403266"/>
    </source>
</evidence>
<dbReference type="InterPro" id="IPR003141">
    <property type="entry name" value="Pol/His_phosphatase_N"/>
</dbReference>
<dbReference type="SMART" id="SM00481">
    <property type="entry name" value="POLIIIAc"/>
    <property type="match status" value="1"/>
</dbReference>
<dbReference type="InterPro" id="IPR022311">
    <property type="entry name" value="PolX-like"/>
</dbReference>
<dbReference type="Gene3D" id="3.20.20.140">
    <property type="entry name" value="Metal-dependent hydrolases"/>
    <property type="match status" value="1"/>
</dbReference>
<evidence type="ECO:0000259" key="3">
    <source>
        <dbReference type="SMART" id="SM00481"/>
    </source>
</evidence>
<dbReference type="FunFam" id="3.20.20.140:FF:000047">
    <property type="entry name" value="PHP domain-containing protein"/>
    <property type="match status" value="1"/>
</dbReference>
<dbReference type="InterPro" id="IPR010996">
    <property type="entry name" value="HHH_MUS81"/>
</dbReference>
<dbReference type="EMBL" id="VOSK01000501">
    <property type="protein sequence ID" value="MPR30969.1"/>
    <property type="molecule type" value="Genomic_DNA"/>
</dbReference>
<dbReference type="GO" id="GO:0008270">
    <property type="term" value="F:zinc ion binding"/>
    <property type="evidence" value="ECO:0007669"/>
    <property type="project" value="TreeGrafter"/>
</dbReference>
<feature type="domain" description="DNA-directed DNA polymerase X" evidence="4">
    <location>
        <begin position="20"/>
        <end position="312"/>
    </location>
</feature>
<dbReference type="SUPFAM" id="SSF47802">
    <property type="entry name" value="DNA polymerase beta, N-terminal domain-like"/>
    <property type="match status" value="1"/>
</dbReference>
<dbReference type="GO" id="GO:0003887">
    <property type="term" value="F:DNA-directed DNA polymerase activity"/>
    <property type="evidence" value="ECO:0007669"/>
    <property type="project" value="InterPro"/>
</dbReference>
<dbReference type="PANTHER" id="PTHR36928:SF1">
    <property type="entry name" value="PHOSPHATASE YCDX-RELATED"/>
    <property type="match status" value="1"/>
</dbReference>
<evidence type="ECO:0000256" key="1">
    <source>
        <dbReference type="ARBA" id="ARBA00022679"/>
    </source>
</evidence>
<dbReference type="InterPro" id="IPR037160">
    <property type="entry name" value="DNA_Pol_thumb_sf"/>
</dbReference>
<dbReference type="GO" id="GO:0003677">
    <property type="term" value="F:DNA binding"/>
    <property type="evidence" value="ECO:0007669"/>
    <property type="project" value="InterPro"/>
</dbReference>
<dbReference type="InterPro" id="IPR047967">
    <property type="entry name" value="PolX_PHP"/>
</dbReference>
<dbReference type="InterPro" id="IPR050243">
    <property type="entry name" value="PHP_phosphatase"/>
</dbReference>
<dbReference type="OrthoDB" id="9808747at2"/>
<dbReference type="SUPFAM" id="SSF89550">
    <property type="entry name" value="PHP domain-like"/>
    <property type="match status" value="1"/>
</dbReference>
<dbReference type="CDD" id="cd07436">
    <property type="entry name" value="PHP_PolX"/>
    <property type="match status" value="1"/>
</dbReference>
<dbReference type="AlphaFoldDB" id="A0A5N7MWU4"/>
<keyword evidence="1" id="KW-0808">Transferase</keyword>
<dbReference type="SMART" id="SM00483">
    <property type="entry name" value="POLXc"/>
    <property type="match status" value="1"/>
</dbReference>
<dbReference type="GO" id="GO:0005829">
    <property type="term" value="C:cytosol"/>
    <property type="evidence" value="ECO:0007669"/>
    <property type="project" value="TreeGrafter"/>
</dbReference>
<dbReference type="Proteomes" id="UP000403266">
    <property type="component" value="Unassembled WGS sequence"/>
</dbReference>
<dbReference type="Pfam" id="PF14791">
    <property type="entry name" value="DNA_pol_B_thumb"/>
    <property type="match status" value="1"/>
</dbReference>
<dbReference type="PANTHER" id="PTHR36928">
    <property type="entry name" value="PHOSPHATASE YCDX-RELATED"/>
    <property type="match status" value="1"/>
</dbReference>
<dbReference type="Pfam" id="PF02811">
    <property type="entry name" value="PHP"/>
    <property type="match status" value="1"/>
</dbReference>
<gene>
    <name evidence="5" type="ORF">FS320_40135</name>
</gene>
<dbReference type="InterPro" id="IPR029398">
    <property type="entry name" value="PolB_thumb"/>
</dbReference>